<evidence type="ECO:0000313" key="6">
    <source>
        <dbReference type="EMBL" id="MQW38519.1"/>
    </source>
</evidence>
<evidence type="ECO:0000256" key="2">
    <source>
        <dbReference type="ARBA" id="ARBA00022553"/>
    </source>
</evidence>
<dbReference type="InterPro" id="IPR018201">
    <property type="entry name" value="Ketoacyl_synth_AS"/>
</dbReference>
<dbReference type="GO" id="GO:0004315">
    <property type="term" value="F:3-oxoacyl-[acyl-carrier-protein] synthase activity"/>
    <property type="evidence" value="ECO:0007669"/>
    <property type="project" value="InterPro"/>
</dbReference>
<dbReference type="InterPro" id="IPR029058">
    <property type="entry name" value="AB_hydrolase_fold"/>
</dbReference>
<dbReference type="Pfam" id="PF02801">
    <property type="entry name" value="Ketoacyl-synt_C"/>
    <property type="match status" value="1"/>
</dbReference>
<evidence type="ECO:0000259" key="4">
    <source>
        <dbReference type="PROSITE" id="PS50075"/>
    </source>
</evidence>
<dbReference type="GO" id="GO:0004312">
    <property type="term" value="F:fatty acid synthase activity"/>
    <property type="evidence" value="ECO:0007669"/>
    <property type="project" value="TreeGrafter"/>
</dbReference>
<dbReference type="CDD" id="cd00833">
    <property type="entry name" value="PKS"/>
    <property type="match status" value="1"/>
</dbReference>
<dbReference type="InterPro" id="IPR032821">
    <property type="entry name" value="PKS_assoc"/>
</dbReference>
<dbReference type="Pfam" id="PF00975">
    <property type="entry name" value="Thioesterase"/>
    <property type="match status" value="1"/>
</dbReference>
<dbReference type="PROSITE" id="PS00606">
    <property type="entry name" value="KS3_1"/>
    <property type="match status" value="1"/>
</dbReference>
<dbReference type="GO" id="GO:0005886">
    <property type="term" value="C:plasma membrane"/>
    <property type="evidence" value="ECO:0007669"/>
    <property type="project" value="TreeGrafter"/>
</dbReference>
<dbReference type="OrthoDB" id="9765680at2"/>
<dbReference type="SUPFAM" id="SSF53474">
    <property type="entry name" value="alpha/beta-Hydrolases"/>
    <property type="match status" value="1"/>
</dbReference>
<dbReference type="Proteomes" id="UP000439550">
    <property type="component" value="Unassembled WGS sequence"/>
</dbReference>
<accession>A0A7X1Z6K0</accession>
<keyword evidence="2" id="KW-0597">Phosphoprotein</keyword>
<keyword evidence="1" id="KW-0596">Phosphopantetheine</keyword>
<sequence>MIMEKIAVIGISGIYPDADSPEKMFENLLAGKNSVRFLTRRELKKSGIEDSVLAEENYKNYGTTINNYKNFDYKFFDMTPFEAKLTDPQQRIFLQCAFQALQDAGYDPFDVQEKMGVFGSESSALYLQKNIIFSKYYNPERYDYPIVLGNDPDSLSTRVSYKFNLQGPSLTVQSGCSSSLVALNYAIQSIISGECYSSLVGGVSLRLPQPAGYFYTEGSTFSKTGIISPFSKEADGMVVSSGCSMVVVKKLDDAIKDHNYIYGIIEGIGVNNDGNQKVGYTAPSVKGQVGAINIALKKAGISSSDIDYIEMHGTGTSIGDPIEFRSIVRGYGKSVGKKVYLGSIKANIGHLDAAAGLTGMVKDLLILKNRIIPKQINFTSSNENINLTENGFDICTCNKKLNSGKHYVAFTSLGIGGTNVHGILSSYQNEQTANIKSEFLIPVSGQNQKYLNQELLLLASYLKRNTGISITDIGYTMFRRLSRQPFRTYFVVENINELLESVTKYIMEENDKNRKINELGEEWIKNGRKSVLVSQIPEGNIIPLPSIRFLGEELWVESESKKQPLTLNVSEVSNRGTDTLSKILNIWAENIGRYVEPDEVFSEIGGESLTAVMIIGQINTELSLHLNPSLLQTYDTPNKMNDYISEIVEEKNKEDNVVLLNKGTKNISMFLIHPAGGSIFCYEKLLRGIDTSISIYGISYPENISPQNSIDKLAKIYANQIKKVISDKQNKIILGGYSFGGNESLSVMKELNDMGYKVSKIVMIDSIVPEAYSEAKLAKQDYINKFPEIWQFIMGAASSGDLQLKEKFDNINQAIRYSRKQHQIPDTISDEMVERLFSIWTANHKVLSEQVLPTDLDVEITLFYATEKLSYDLYSFTYMKPYEADEWRKYSKRLKVIYVDGNHYSMFGEQEKLKKLQKQFQEVLHNYEKIEY</sequence>
<dbReference type="InterPro" id="IPR014030">
    <property type="entry name" value="Ketoacyl_synth_N"/>
</dbReference>
<dbReference type="PROSITE" id="PS00012">
    <property type="entry name" value="PHOSPHOPANTETHEINE"/>
    <property type="match status" value="1"/>
</dbReference>
<dbReference type="SUPFAM" id="SSF53901">
    <property type="entry name" value="Thiolase-like"/>
    <property type="match status" value="1"/>
</dbReference>
<dbReference type="InterPro" id="IPR006162">
    <property type="entry name" value="Ppantetheine_attach_site"/>
</dbReference>
<organism evidence="6 7">
    <name type="scientific">Lactococcus hircilactis</name>
    <dbReference type="NCBI Taxonomy" id="1494462"/>
    <lineage>
        <taxon>Bacteria</taxon>
        <taxon>Bacillati</taxon>
        <taxon>Bacillota</taxon>
        <taxon>Bacilli</taxon>
        <taxon>Lactobacillales</taxon>
        <taxon>Streptococcaceae</taxon>
        <taxon>Lactococcus</taxon>
    </lineage>
</organism>
<dbReference type="Pfam" id="PF00109">
    <property type="entry name" value="ketoacyl-synt"/>
    <property type="match status" value="1"/>
</dbReference>
<evidence type="ECO:0000313" key="7">
    <source>
        <dbReference type="Proteomes" id="UP000439550"/>
    </source>
</evidence>
<dbReference type="Gene3D" id="3.40.50.1820">
    <property type="entry name" value="alpha/beta hydrolase"/>
    <property type="match status" value="1"/>
</dbReference>
<dbReference type="PANTHER" id="PTHR43775:SF37">
    <property type="entry name" value="SI:DKEY-61P9.11"/>
    <property type="match status" value="1"/>
</dbReference>
<evidence type="ECO:0000256" key="3">
    <source>
        <dbReference type="ARBA" id="ARBA00022679"/>
    </source>
</evidence>
<evidence type="ECO:0008006" key="8">
    <source>
        <dbReference type="Google" id="ProtNLM"/>
    </source>
</evidence>
<keyword evidence="7" id="KW-1185">Reference proteome</keyword>
<dbReference type="Pfam" id="PF00550">
    <property type="entry name" value="PP-binding"/>
    <property type="match status" value="1"/>
</dbReference>
<dbReference type="GO" id="GO:0005737">
    <property type="term" value="C:cytoplasm"/>
    <property type="evidence" value="ECO:0007669"/>
    <property type="project" value="TreeGrafter"/>
</dbReference>
<dbReference type="PROSITE" id="PS52004">
    <property type="entry name" value="KS3_2"/>
    <property type="match status" value="1"/>
</dbReference>
<dbReference type="PANTHER" id="PTHR43775">
    <property type="entry name" value="FATTY ACID SYNTHASE"/>
    <property type="match status" value="1"/>
</dbReference>
<dbReference type="Gene3D" id="3.40.47.10">
    <property type="match status" value="1"/>
</dbReference>
<dbReference type="SMART" id="SM00825">
    <property type="entry name" value="PKS_KS"/>
    <property type="match status" value="1"/>
</dbReference>
<dbReference type="InterPro" id="IPR001031">
    <property type="entry name" value="Thioesterase"/>
</dbReference>
<feature type="domain" description="Carrier" evidence="4">
    <location>
        <begin position="574"/>
        <end position="648"/>
    </location>
</feature>
<dbReference type="InterPro" id="IPR016039">
    <property type="entry name" value="Thiolase-like"/>
</dbReference>
<reference evidence="6 7" key="1">
    <citation type="submission" date="2019-10" db="EMBL/GenBank/DDBJ databases">
        <authorList>
            <person name="Dong K."/>
        </authorList>
    </citation>
    <scope>NUCLEOTIDE SEQUENCE [LARGE SCALE GENOMIC DNA]</scope>
    <source>
        <strain evidence="6 7">DSM 28960</strain>
    </source>
</reference>
<dbReference type="EMBL" id="WITJ01000001">
    <property type="protein sequence ID" value="MQW38519.1"/>
    <property type="molecule type" value="Genomic_DNA"/>
</dbReference>
<dbReference type="GO" id="GO:0006633">
    <property type="term" value="P:fatty acid biosynthetic process"/>
    <property type="evidence" value="ECO:0007669"/>
    <property type="project" value="InterPro"/>
</dbReference>
<dbReference type="InterPro" id="IPR014031">
    <property type="entry name" value="Ketoacyl_synth_C"/>
</dbReference>
<dbReference type="GO" id="GO:0071770">
    <property type="term" value="P:DIM/DIP cell wall layer assembly"/>
    <property type="evidence" value="ECO:0007669"/>
    <property type="project" value="TreeGrafter"/>
</dbReference>
<gene>
    <name evidence="6" type="ORF">GHI93_00960</name>
</gene>
<dbReference type="SUPFAM" id="SSF47336">
    <property type="entry name" value="ACP-like"/>
    <property type="match status" value="1"/>
</dbReference>
<keyword evidence="3" id="KW-0808">Transferase</keyword>
<protein>
    <recommendedName>
        <fullName evidence="8">Carrier domain-containing protein</fullName>
    </recommendedName>
</protein>
<dbReference type="PROSITE" id="PS50075">
    <property type="entry name" value="CARRIER"/>
    <property type="match status" value="1"/>
</dbReference>
<dbReference type="Pfam" id="PF16197">
    <property type="entry name" value="KAsynt_C_assoc"/>
    <property type="match status" value="1"/>
</dbReference>
<proteinExistence type="predicted"/>
<dbReference type="InterPro" id="IPR020841">
    <property type="entry name" value="PKS_Beta-ketoAc_synthase_dom"/>
</dbReference>
<dbReference type="Gene3D" id="1.10.1240.100">
    <property type="match status" value="1"/>
</dbReference>
<evidence type="ECO:0000256" key="1">
    <source>
        <dbReference type="ARBA" id="ARBA00022450"/>
    </source>
</evidence>
<dbReference type="AlphaFoldDB" id="A0A7X1Z6K0"/>
<feature type="domain" description="Ketosynthase family 3 (KS3)" evidence="5">
    <location>
        <begin position="3"/>
        <end position="426"/>
    </location>
</feature>
<dbReference type="InterPro" id="IPR036736">
    <property type="entry name" value="ACP-like_sf"/>
</dbReference>
<dbReference type="InterPro" id="IPR009081">
    <property type="entry name" value="PP-bd_ACP"/>
</dbReference>
<dbReference type="InterPro" id="IPR050091">
    <property type="entry name" value="PKS_NRPS_Biosynth_Enz"/>
</dbReference>
<name>A0A7X1Z6K0_9LACT</name>
<evidence type="ECO:0000259" key="5">
    <source>
        <dbReference type="PROSITE" id="PS52004"/>
    </source>
</evidence>
<dbReference type="Gene3D" id="1.10.1200.10">
    <property type="entry name" value="ACP-like"/>
    <property type="match status" value="1"/>
</dbReference>
<comment type="caution">
    <text evidence="6">The sequence shown here is derived from an EMBL/GenBank/DDBJ whole genome shotgun (WGS) entry which is preliminary data.</text>
</comment>